<dbReference type="Proteomes" id="UP000196573">
    <property type="component" value="Unassembled WGS sequence"/>
</dbReference>
<keyword evidence="2" id="KW-1185">Reference proteome</keyword>
<dbReference type="EMBL" id="FWPT01000005">
    <property type="protein sequence ID" value="SMA47023.1"/>
    <property type="molecule type" value="Genomic_DNA"/>
</dbReference>
<organism evidence="1 2">
    <name type="scientific">Parendozoicomonas haliclonae</name>
    <dbReference type="NCBI Taxonomy" id="1960125"/>
    <lineage>
        <taxon>Bacteria</taxon>
        <taxon>Pseudomonadati</taxon>
        <taxon>Pseudomonadota</taxon>
        <taxon>Gammaproteobacteria</taxon>
        <taxon>Oceanospirillales</taxon>
        <taxon>Endozoicomonadaceae</taxon>
        <taxon>Parendozoicomonas</taxon>
    </lineage>
</organism>
<gene>
    <name evidence="1" type="ORF">EHSB41UT_02284</name>
</gene>
<name>A0A1X7AJP2_9GAMM</name>
<dbReference type="RefSeq" id="WP_087109951.1">
    <property type="nucleotide sequence ID" value="NZ_CBCSCN010000003.1"/>
</dbReference>
<accession>A0A1X7AJP2</accession>
<dbReference type="AlphaFoldDB" id="A0A1X7AJP2"/>
<evidence type="ECO:0000313" key="2">
    <source>
        <dbReference type="Proteomes" id="UP000196573"/>
    </source>
</evidence>
<protein>
    <submittedName>
        <fullName evidence="1">Uncharacterized protein</fullName>
    </submittedName>
</protein>
<reference evidence="1 2" key="1">
    <citation type="submission" date="2017-03" db="EMBL/GenBank/DDBJ databases">
        <authorList>
            <person name="Afonso C.L."/>
            <person name="Miller P.J."/>
            <person name="Scott M.A."/>
            <person name="Spackman E."/>
            <person name="Goraichik I."/>
            <person name="Dimitrov K.M."/>
            <person name="Suarez D.L."/>
            <person name="Swayne D.E."/>
        </authorList>
    </citation>
    <scope>NUCLEOTIDE SEQUENCE [LARGE SCALE GENOMIC DNA]</scope>
    <source>
        <strain evidence="1">SB41UT1</strain>
    </source>
</reference>
<sequence length="120" mass="13811">MYTRFTVNYKNKNSGVDQGVLGAAFKLKKDDEIPIEFKKSFDDCLNWFQKHLITPVIFELGENKNSVYWFKNTAIEAIKKVRVIIPILQACGLEVCENNSDKPGKIIYEDNQQVVAIPKR</sequence>
<evidence type="ECO:0000313" key="1">
    <source>
        <dbReference type="EMBL" id="SMA47023.1"/>
    </source>
</evidence>
<dbReference type="OrthoDB" id="8911044at2"/>
<proteinExistence type="predicted"/>